<reference evidence="2 3" key="1">
    <citation type="submission" date="2021-03" db="EMBL/GenBank/DDBJ databases">
        <title>Genomic Encyclopedia of Type Strains, Phase III (KMG-III): the genomes of soil and plant-associated and newly described type strains.</title>
        <authorList>
            <person name="Whitman W."/>
        </authorList>
    </citation>
    <scope>NUCLEOTIDE SEQUENCE [LARGE SCALE GENOMIC DNA]</scope>
    <source>
        <strain evidence="2 3">IMMIB AFH-6</strain>
    </source>
</reference>
<keyword evidence="3" id="KW-1185">Reference proteome</keyword>
<feature type="region of interest" description="Disordered" evidence="1">
    <location>
        <begin position="1"/>
        <end position="27"/>
    </location>
</feature>
<organism evidence="2 3">
    <name type="scientific">Azospirillum rugosum</name>
    <dbReference type="NCBI Taxonomy" id="416170"/>
    <lineage>
        <taxon>Bacteria</taxon>
        <taxon>Pseudomonadati</taxon>
        <taxon>Pseudomonadota</taxon>
        <taxon>Alphaproteobacteria</taxon>
        <taxon>Rhodospirillales</taxon>
        <taxon>Azospirillaceae</taxon>
        <taxon>Azospirillum</taxon>
    </lineage>
</organism>
<evidence type="ECO:0000256" key="1">
    <source>
        <dbReference type="SAM" id="MobiDB-lite"/>
    </source>
</evidence>
<evidence type="ECO:0000313" key="2">
    <source>
        <dbReference type="EMBL" id="MBP2294325.1"/>
    </source>
</evidence>
<evidence type="ECO:0000313" key="3">
    <source>
        <dbReference type="Proteomes" id="UP000781958"/>
    </source>
</evidence>
<accession>A0ABS4SSF8</accession>
<dbReference type="EMBL" id="JAGINP010000015">
    <property type="protein sequence ID" value="MBP2294325.1"/>
    <property type="molecule type" value="Genomic_DNA"/>
</dbReference>
<comment type="caution">
    <text evidence="2">The sequence shown here is derived from an EMBL/GenBank/DDBJ whole genome shotgun (WGS) entry which is preliminary data.</text>
</comment>
<feature type="compositionally biased region" description="Low complexity" evidence="1">
    <location>
        <begin position="87"/>
        <end position="101"/>
    </location>
</feature>
<name>A0ABS4SSF8_9PROT</name>
<proteinExistence type="predicted"/>
<dbReference type="Proteomes" id="UP000781958">
    <property type="component" value="Unassembled WGS sequence"/>
</dbReference>
<feature type="region of interest" description="Disordered" evidence="1">
    <location>
        <begin position="87"/>
        <end position="118"/>
    </location>
</feature>
<protein>
    <submittedName>
        <fullName evidence="2">Uncharacterized protein</fullName>
    </submittedName>
</protein>
<sequence length="118" mass="11954">MSLTEAPSLAGPSLSGPTLAAPAEPARARSGGPVFVWEAAKTLVAVLTFTAMFLPLAFPSKAGTQARLAQTPAIQPPAVETQPLAVAAKPPTQPAKAAAPVRNSVVPQPAKKPTPKNT</sequence>
<gene>
    <name evidence="2" type="ORF">J2851_004114</name>
</gene>
<dbReference type="RefSeq" id="WP_209768484.1">
    <property type="nucleotide sequence ID" value="NZ_JAGINP010000015.1"/>
</dbReference>